<feature type="chain" id="PRO_5019548277" evidence="10">
    <location>
        <begin position="24"/>
        <end position="696"/>
    </location>
</feature>
<dbReference type="GO" id="GO:0009279">
    <property type="term" value="C:cell outer membrane"/>
    <property type="evidence" value="ECO:0007669"/>
    <property type="project" value="UniProtKB-SubCell"/>
</dbReference>
<gene>
    <name evidence="13" type="ORF">EOD42_15930</name>
</gene>
<evidence type="ECO:0000313" key="14">
    <source>
        <dbReference type="Proteomes" id="UP000282957"/>
    </source>
</evidence>
<dbReference type="PROSITE" id="PS52016">
    <property type="entry name" value="TONB_DEPENDENT_REC_3"/>
    <property type="match status" value="1"/>
</dbReference>
<dbReference type="Gene3D" id="2.40.170.20">
    <property type="entry name" value="TonB-dependent receptor, beta-barrel domain"/>
    <property type="match status" value="1"/>
</dbReference>
<keyword evidence="2 8" id="KW-0813">Transport</keyword>
<keyword evidence="6 8" id="KW-0472">Membrane</keyword>
<proteinExistence type="inferred from homology"/>
<keyword evidence="3 8" id="KW-1134">Transmembrane beta strand</keyword>
<organism evidence="13 14">
    <name type="scientific">Rhodovarius crocodyli</name>
    <dbReference type="NCBI Taxonomy" id="1979269"/>
    <lineage>
        <taxon>Bacteria</taxon>
        <taxon>Pseudomonadati</taxon>
        <taxon>Pseudomonadota</taxon>
        <taxon>Alphaproteobacteria</taxon>
        <taxon>Acetobacterales</taxon>
        <taxon>Roseomonadaceae</taxon>
        <taxon>Rhodovarius</taxon>
    </lineage>
</organism>
<dbReference type="InterPro" id="IPR039426">
    <property type="entry name" value="TonB-dep_rcpt-like"/>
</dbReference>
<comment type="subcellular location">
    <subcellularLocation>
        <location evidence="1 8">Cell outer membrane</location>
        <topology evidence="1 8">Multi-pass membrane protein</topology>
    </subcellularLocation>
</comment>
<dbReference type="InterPro" id="IPR036942">
    <property type="entry name" value="Beta-barrel_TonB_sf"/>
</dbReference>
<dbReference type="InterPro" id="IPR012910">
    <property type="entry name" value="Plug_dom"/>
</dbReference>
<dbReference type="SUPFAM" id="SSF56935">
    <property type="entry name" value="Porins"/>
    <property type="match status" value="1"/>
</dbReference>
<dbReference type="RefSeq" id="WP_127788544.1">
    <property type="nucleotide sequence ID" value="NZ_SACL01000005.1"/>
</dbReference>
<dbReference type="EMBL" id="SACL01000005">
    <property type="protein sequence ID" value="RVT95684.1"/>
    <property type="molecule type" value="Genomic_DNA"/>
</dbReference>
<evidence type="ECO:0000259" key="11">
    <source>
        <dbReference type="Pfam" id="PF00593"/>
    </source>
</evidence>
<dbReference type="Proteomes" id="UP000282957">
    <property type="component" value="Unassembled WGS sequence"/>
</dbReference>
<accession>A0A437MDE2</accession>
<evidence type="ECO:0000256" key="8">
    <source>
        <dbReference type="PROSITE-ProRule" id="PRU01360"/>
    </source>
</evidence>
<feature type="domain" description="TonB-dependent receptor-like beta-barrel" evidence="11">
    <location>
        <begin position="208"/>
        <end position="665"/>
    </location>
</feature>
<evidence type="ECO:0000256" key="4">
    <source>
        <dbReference type="ARBA" id="ARBA00022692"/>
    </source>
</evidence>
<dbReference type="Gene3D" id="2.170.130.10">
    <property type="entry name" value="TonB-dependent receptor, plug domain"/>
    <property type="match status" value="1"/>
</dbReference>
<feature type="signal peptide" evidence="10">
    <location>
        <begin position="1"/>
        <end position="23"/>
    </location>
</feature>
<evidence type="ECO:0000256" key="5">
    <source>
        <dbReference type="ARBA" id="ARBA00023077"/>
    </source>
</evidence>
<evidence type="ECO:0000259" key="12">
    <source>
        <dbReference type="Pfam" id="PF07715"/>
    </source>
</evidence>
<dbReference type="GO" id="GO:0044718">
    <property type="term" value="P:siderophore transmembrane transport"/>
    <property type="evidence" value="ECO:0007669"/>
    <property type="project" value="TreeGrafter"/>
</dbReference>
<keyword evidence="13" id="KW-0675">Receptor</keyword>
<evidence type="ECO:0000256" key="9">
    <source>
        <dbReference type="RuleBase" id="RU003357"/>
    </source>
</evidence>
<comment type="caution">
    <text evidence="13">The sequence shown here is derived from an EMBL/GenBank/DDBJ whole genome shotgun (WGS) entry which is preliminary data.</text>
</comment>
<dbReference type="AlphaFoldDB" id="A0A437MDE2"/>
<keyword evidence="10" id="KW-0732">Signal</keyword>
<dbReference type="GO" id="GO:0015344">
    <property type="term" value="F:siderophore uptake transmembrane transporter activity"/>
    <property type="evidence" value="ECO:0007669"/>
    <property type="project" value="TreeGrafter"/>
</dbReference>
<dbReference type="InterPro" id="IPR000531">
    <property type="entry name" value="Beta-barrel_TonB"/>
</dbReference>
<keyword evidence="5 9" id="KW-0798">TonB box</keyword>
<evidence type="ECO:0000256" key="7">
    <source>
        <dbReference type="ARBA" id="ARBA00023237"/>
    </source>
</evidence>
<evidence type="ECO:0000256" key="10">
    <source>
        <dbReference type="SAM" id="SignalP"/>
    </source>
</evidence>
<keyword evidence="14" id="KW-1185">Reference proteome</keyword>
<reference evidence="13 14" key="1">
    <citation type="submission" date="2019-01" db="EMBL/GenBank/DDBJ databases">
        <authorList>
            <person name="Chen W.-M."/>
        </authorList>
    </citation>
    <scope>NUCLEOTIDE SEQUENCE [LARGE SCALE GENOMIC DNA]</scope>
    <source>
        <strain evidence="13 14">CCP-6</strain>
    </source>
</reference>
<evidence type="ECO:0000256" key="2">
    <source>
        <dbReference type="ARBA" id="ARBA00022448"/>
    </source>
</evidence>
<name>A0A437MDE2_9PROT</name>
<dbReference type="OrthoDB" id="9795928at2"/>
<dbReference type="Pfam" id="PF00593">
    <property type="entry name" value="TonB_dep_Rec_b-barrel"/>
    <property type="match status" value="1"/>
</dbReference>
<keyword evidence="7 8" id="KW-0998">Cell outer membrane</keyword>
<feature type="domain" description="TonB-dependent receptor plug" evidence="12">
    <location>
        <begin position="47"/>
        <end position="147"/>
    </location>
</feature>
<evidence type="ECO:0000256" key="3">
    <source>
        <dbReference type="ARBA" id="ARBA00022452"/>
    </source>
</evidence>
<evidence type="ECO:0000313" key="13">
    <source>
        <dbReference type="EMBL" id="RVT95684.1"/>
    </source>
</evidence>
<dbReference type="PANTHER" id="PTHR30069">
    <property type="entry name" value="TONB-DEPENDENT OUTER MEMBRANE RECEPTOR"/>
    <property type="match status" value="1"/>
</dbReference>
<dbReference type="PANTHER" id="PTHR30069:SF40">
    <property type="entry name" value="TONB-DEPENDENT RECEPTOR NMB0964-RELATED"/>
    <property type="match status" value="1"/>
</dbReference>
<protein>
    <submittedName>
        <fullName evidence="13">TonB-dependent receptor</fullName>
    </submittedName>
</protein>
<dbReference type="Pfam" id="PF07715">
    <property type="entry name" value="Plug"/>
    <property type="match status" value="1"/>
</dbReference>
<comment type="similarity">
    <text evidence="8 9">Belongs to the TonB-dependent receptor family.</text>
</comment>
<keyword evidence="4 8" id="KW-0812">Transmembrane</keyword>
<evidence type="ECO:0000256" key="1">
    <source>
        <dbReference type="ARBA" id="ARBA00004571"/>
    </source>
</evidence>
<evidence type="ECO:0000256" key="6">
    <source>
        <dbReference type="ARBA" id="ARBA00023136"/>
    </source>
</evidence>
<dbReference type="InterPro" id="IPR037066">
    <property type="entry name" value="Plug_dom_sf"/>
</dbReference>
<sequence length="696" mass="73901">MQPHRRAGLLAAGIALLALPAAAQQAVTLPETDVTASPLGASGGSFAPVTTVDGPTLNATGAASLGDALRDQPGISATTFAPGASRPVIRGLDNYRVRIQQDGLAAGDASAFGEDHGVPLDPLSAGRVEVIRGPAALRWGGQAIGGVVNVITDRIATELPQRAVSGRALGQYDTGLNGWGGALGATVSAGGFVLNGDMSGRYTNDYRIPGGRGQANSGVRSDSFGLGLSYIFDQGYIGSSVSQYRSLYGIPGGESAALGTSIDMEQFRWATQGEFRPAGGFISAVNFRLGYTRYSHNEIGLEEHDHAEGDDHGPLARVVHGGFRSQGWDGRVELRHVPVSTPLGELTGAFGLSYEREALRTTGEALEFLPPNSTDRYAAYIFEELALRPGTRLQAAARIEGVRVGGSTAAFPAGYLPTGEEPGTISRSRGFVPVSLSLGVLQDLPRDMQLRLTGQYSQRAPSAAELFSRGSHHASGTFDIGNPNLGMESALSIELGLARRVGAWRFDASSFFSHYNNFIYRGLTGNTCGHEFDSCVAAPGGEFQQTVYGQRDARFYGLELTTELDLYRAGQGVAGISGRYDFVRAEFTGGGNVPRIPPHRLGAGAYWRSPSWNAAVDYIHAFDQNRFGANDTATRGYDSLDARLGYSLPVADGRQITLSVIGRNLLDADMRNAVSFKRNEVLLPGRRVIFQVAASF</sequence>